<dbReference type="FunFam" id="3.90.1600.10:FF:000030">
    <property type="entry name" value="DNA polymerase II"/>
    <property type="match status" value="1"/>
</dbReference>
<evidence type="ECO:0000313" key="11">
    <source>
        <dbReference type="Proteomes" id="UP001139333"/>
    </source>
</evidence>
<comment type="similarity">
    <text evidence="1 7">Belongs to the DNA polymerase type-B family.</text>
</comment>
<dbReference type="GO" id="GO:0000166">
    <property type="term" value="F:nucleotide binding"/>
    <property type="evidence" value="ECO:0007669"/>
    <property type="project" value="InterPro"/>
</dbReference>
<dbReference type="GO" id="GO:0008296">
    <property type="term" value="F:3'-5'-DNA exonuclease activity"/>
    <property type="evidence" value="ECO:0007669"/>
    <property type="project" value="TreeGrafter"/>
</dbReference>
<evidence type="ECO:0000256" key="5">
    <source>
        <dbReference type="ARBA" id="ARBA00023125"/>
    </source>
</evidence>
<keyword evidence="7" id="KW-0235">DNA replication</keyword>
<dbReference type="Gene3D" id="3.90.1600.10">
    <property type="entry name" value="Palm domain of DNA polymerase"/>
    <property type="match status" value="2"/>
</dbReference>
<dbReference type="GO" id="GO:0003887">
    <property type="term" value="F:DNA-directed DNA polymerase activity"/>
    <property type="evidence" value="ECO:0007669"/>
    <property type="project" value="UniProtKB-KW"/>
</dbReference>
<evidence type="ECO:0000256" key="2">
    <source>
        <dbReference type="ARBA" id="ARBA00022679"/>
    </source>
</evidence>
<dbReference type="InterPro" id="IPR023211">
    <property type="entry name" value="DNA_pol_palm_dom_sf"/>
</dbReference>
<dbReference type="InterPro" id="IPR042087">
    <property type="entry name" value="DNA_pol_B_thumb"/>
</dbReference>
<dbReference type="SMART" id="SM00486">
    <property type="entry name" value="POLBc"/>
    <property type="match status" value="1"/>
</dbReference>
<dbReference type="PANTHER" id="PTHR10322:SF23">
    <property type="entry name" value="DNA POLYMERASE DELTA CATALYTIC SUBUNIT"/>
    <property type="match status" value="1"/>
</dbReference>
<evidence type="ECO:0000259" key="8">
    <source>
        <dbReference type="Pfam" id="PF00136"/>
    </source>
</evidence>
<organism evidence="10 11">
    <name type="scientific">Shewanella gaetbuli</name>
    <dbReference type="NCBI Taxonomy" id="220752"/>
    <lineage>
        <taxon>Bacteria</taxon>
        <taxon>Pseudomonadati</taxon>
        <taxon>Pseudomonadota</taxon>
        <taxon>Gammaproteobacteria</taxon>
        <taxon>Alteromonadales</taxon>
        <taxon>Shewanellaceae</taxon>
        <taxon>Shewanella</taxon>
    </lineage>
</organism>
<dbReference type="GO" id="GO:0009432">
    <property type="term" value="P:SOS response"/>
    <property type="evidence" value="ECO:0007669"/>
    <property type="project" value="TreeGrafter"/>
</dbReference>
<dbReference type="EMBL" id="JAKIKP010000010">
    <property type="protein sequence ID" value="MCL1143644.1"/>
    <property type="molecule type" value="Genomic_DNA"/>
</dbReference>
<feature type="domain" description="DNA-directed DNA polymerase family B exonuclease" evidence="9">
    <location>
        <begin position="112"/>
        <end position="316"/>
    </location>
</feature>
<dbReference type="InterPro" id="IPR006134">
    <property type="entry name" value="DNA-dir_DNA_pol_B_multi_dom"/>
</dbReference>
<proteinExistence type="inferred from homology"/>
<keyword evidence="2 7" id="KW-0808">Transferase</keyword>
<dbReference type="PANTHER" id="PTHR10322">
    <property type="entry name" value="DNA POLYMERASE CATALYTIC SUBUNIT"/>
    <property type="match status" value="1"/>
</dbReference>
<dbReference type="Pfam" id="PF00136">
    <property type="entry name" value="DNA_pol_B"/>
    <property type="match status" value="1"/>
</dbReference>
<dbReference type="RefSeq" id="WP_248996316.1">
    <property type="nucleotide sequence ID" value="NZ_JAKIKP010000010.1"/>
</dbReference>
<keyword evidence="3 7" id="KW-0548">Nucleotidyltransferase</keyword>
<dbReference type="CDD" id="cd05537">
    <property type="entry name" value="POLBc_Pol_II"/>
    <property type="match status" value="1"/>
</dbReference>
<evidence type="ECO:0000256" key="6">
    <source>
        <dbReference type="ARBA" id="ARBA00049244"/>
    </source>
</evidence>
<dbReference type="GO" id="GO:0003677">
    <property type="term" value="F:DNA binding"/>
    <property type="evidence" value="ECO:0007669"/>
    <property type="project" value="UniProtKB-KW"/>
</dbReference>
<dbReference type="PROSITE" id="PS00116">
    <property type="entry name" value="DNA_POLYMERASE_B"/>
    <property type="match status" value="1"/>
</dbReference>
<reference evidence="10" key="1">
    <citation type="submission" date="2022-01" db="EMBL/GenBank/DDBJ databases">
        <title>Whole genome-based taxonomy of the Shewanellaceae.</title>
        <authorList>
            <person name="Martin-Rodriguez A.J."/>
        </authorList>
    </citation>
    <scope>NUCLEOTIDE SEQUENCE</scope>
    <source>
        <strain evidence="10">DSM 16422</strain>
    </source>
</reference>
<dbReference type="InterPro" id="IPR017964">
    <property type="entry name" value="DNA-dir_DNA_pol_B_CS"/>
</dbReference>
<dbReference type="Gene3D" id="3.30.70.2250">
    <property type="match status" value="1"/>
</dbReference>
<gene>
    <name evidence="10" type="ORF">L2672_13215</name>
</gene>
<evidence type="ECO:0000259" key="9">
    <source>
        <dbReference type="Pfam" id="PF03104"/>
    </source>
</evidence>
<name>A0A9X2CMF9_9GAMM</name>
<accession>A0A9X2CMF9</accession>
<dbReference type="Gene3D" id="1.10.132.60">
    <property type="entry name" value="DNA polymerase family B, C-terminal domain"/>
    <property type="match status" value="1"/>
</dbReference>
<comment type="caution">
    <text evidence="10">The sequence shown here is derived from an EMBL/GenBank/DDBJ whole genome shotgun (WGS) entry which is preliminary data.</text>
</comment>
<dbReference type="SUPFAM" id="SSF56672">
    <property type="entry name" value="DNA/RNA polymerases"/>
    <property type="match status" value="1"/>
</dbReference>
<dbReference type="EC" id="2.7.7.7" evidence="7"/>
<comment type="catalytic activity">
    <reaction evidence="6 7">
        <text>DNA(n) + a 2'-deoxyribonucleoside 5'-triphosphate = DNA(n+1) + diphosphate</text>
        <dbReference type="Rhea" id="RHEA:22508"/>
        <dbReference type="Rhea" id="RHEA-COMP:17339"/>
        <dbReference type="Rhea" id="RHEA-COMP:17340"/>
        <dbReference type="ChEBI" id="CHEBI:33019"/>
        <dbReference type="ChEBI" id="CHEBI:61560"/>
        <dbReference type="ChEBI" id="CHEBI:173112"/>
        <dbReference type="EC" id="2.7.7.7"/>
    </reaction>
</comment>
<dbReference type="InterPro" id="IPR050240">
    <property type="entry name" value="DNA_pol_type-B"/>
</dbReference>
<feature type="domain" description="DNA-directed DNA polymerase family B multifunctional" evidence="8">
    <location>
        <begin position="397"/>
        <end position="777"/>
    </location>
</feature>
<dbReference type="InterPro" id="IPR012337">
    <property type="entry name" value="RNaseH-like_sf"/>
</dbReference>
<dbReference type="AlphaFoldDB" id="A0A9X2CMF9"/>
<dbReference type="InterPro" id="IPR006172">
    <property type="entry name" value="DNA-dir_DNA_pol_B"/>
</dbReference>
<dbReference type="CDD" id="cd05784">
    <property type="entry name" value="DNA_polB_II_exo"/>
    <property type="match status" value="1"/>
</dbReference>
<protein>
    <recommendedName>
        <fullName evidence="7">DNA polymerase</fullName>
        <ecNumber evidence="7">2.7.7.7</ecNumber>
    </recommendedName>
</protein>
<evidence type="ECO:0000256" key="1">
    <source>
        <dbReference type="ARBA" id="ARBA00005755"/>
    </source>
</evidence>
<dbReference type="InterPro" id="IPR036397">
    <property type="entry name" value="RNaseH_sf"/>
</dbReference>
<dbReference type="GO" id="GO:0045004">
    <property type="term" value="P:DNA replication proofreading"/>
    <property type="evidence" value="ECO:0007669"/>
    <property type="project" value="TreeGrafter"/>
</dbReference>
<dbReference type="SUPFAM" id="SSF53098">
    <property type="entry name" value="Ribonuclease H-like"/>
    <property type="match status" value="1"/>
</dbReference>
<evidence type="ECO:0000256" key="3">
    <source>
        <dbReference type="ARBA" id="ARBA00022695"/>
    </source>
</evidence>
<dbReference type="NCBIfam" id="NF004421">
    <property type="entry name" value="PRK05762.1-2"/>
    <property type="match status" value="1"/>
</dbReference>
<keyword evidence="5 7" id="KW-0238">DNA-binding</keyword>
<evidence type="ECO:0000313" key="10">
    <source>
        <dbReference type="EMBL" id="MCL1143644.1"/>
    </source>
</evidence>
<dbReference type="InterPro" id="IPR043502">
    <property type="entry name" value="DNA/RNA_pol_sf"/>
</dbReference>
<evidence type="ECO:0000256" key="4">
    <source>
        <dbReference type="ARBA" id="ARBA00022932"/>
    </source>
</evidence>
<dbReference type="Pfam" id="PF03104">
    <property type="entry name" value="DNA_pol_B_exo1"/>
    <property type="match status" value="1"/>
</dbReference>
<keyword evidence="4 7" id="KW-0239">DNA-directed DNA polymerase</keyword>
<dbReference type="Gene3D" id="3.30.420.10">
    <property type="entry name" value="Ribonuclease H-like superfamily/Ribonuclease H"/>
    <property type="match status" value="1"/>
</dbReference>
<evidence type="ECO:0000256" key="7">
    <source>
        <dbReference type="RuleBase" id="RU000442"/>
    </source>
</evidence>
<dbReference type="InterPro" id="IPR006133">
    <property type="entry name" value="DNA-dir_DNA_pol_B_exonuc"/>
</dbReference>
<sequence length="806" mass="92325">MKLTNSTAKNNLITLKGQVLTRHAIYRHGQLVLQYYIKTADGPVLVELNNQHIVCFCRQVDVDKLTPHLDKVTVKPLTMVDFNHHAVCGLYFSSNSALKQLTRIANDLGINLYEADIRPEQRFLVERFIAFNIECQGEIGHSRQNLPVMQCFRARQLSDVNNRDDEVRKPCLRVISLDFECSMKGELYSVGLYGEHYQKVIMVGEPSLENESADYISWVANEVSLIHKLIQWFSDYDPDIIIGWAVVVFDLALLYKRCQLHNIALKIGRGGTELTWKVENKYRPETLSLPGRVVLDGIDWLKAAFYQFDSFSLENVSRVLLDEGKAIHDVENRGGEITQMFHSDKLQLAHYNLTDSRLVWDIFEKTNLLAFAIERAKLTGLEFGRVGASVAAFYHLYLPHLHRSGFVAPHMPASDGLESPGGYVMDSIPGYYKNVLVLDFKSLYPSIIRTFLIDPKGLVEGLKLAETSGNNNPELVEGFLGAQFHRQEPILPKLIARLAAQREQAKQDKNEPLSQAIKIIMNSLYGVLGSRGCVFHDAKLASSITMRGHQIMKLTKLWIEQMGYKVIYGDTDSTFVWLGDSPELSAQSIGQQLAITMTQKWQEWCKEHYQLTSFLELEFESHFQQFIMPTLRGSELGSKKRYVGMKLDKQAKPQIIFKGMEQVRSDWTPLSKRIQLQLYQRFFNQQDITAFLSSQISLLKQGHFDQELVFTKRLKRNVEDYTAKSTPHVKAAKLMAEYQQQEQWLKKGAVIKYVMTITGVEPVCDKKWHLDYDYYTEKQIKPIAEPILLLLGESFDNFLNGQMLLI</sequence>
<dbReference type="PRINTS" id="PR00106">
    <property type="entry name" value="DNAPOLB"/>
</dbReference>
<dbReference type="Proteomes" id="UP001139333">
    <property type="component" value="Unassembled WGS sequence"/>
</dbReference>
<keyword evidence="11" id="KW-1185">Reference proteome</keyword>